<dbReference type="InterPro" id="IPR016163">
    <property type="entry name" value="Ald_DH_C"/>
</dbReference>
<comment type="caution">
    <text evidence="6">The sequence shown here is derived from an EMBL/GenBank/DDBJ whole genome shotgun (WGS) entry which is preliminary data.</text>
</comment>
<dbReference type="FunFam" id="3.40.309.10:FF:000017">
    <property type="entry name" value="Aldehyde dehydrogenase B"/>
    <property type="match status" value="1"/>
</dbReference>
<dbReference type="InterPro" id="IPR015590">
    <property type="entry name" value="Aldehyde_DH_dom"/>
</dbReference>
<organism evidence="6 7">
    <name type="scientific">Ideonella dechloratans</name>
    <dbReference type="NCBI Taxonomy" id="36863"/>
    <lineage>
        <taxon>Bacteria</taxon>
        <taxon>Pseudomonadati</taxon>
        <taxon>Pseudomonadota</taxon>
        <taxon>Betaproteobacteria</taxon>
        <taxon>Burkholderiales</taxon>
        <taxon>Sphaerotilaceae</taxon>
        <taxon>Ideonella</taxon>
    </lineage>
</organism>
<dbReference type="PROSITE" id="PS00687">
    <property type="entry name" value="ALDEHYDE_DEHYDR_GLU"/>
    <property type="match status" value="1"/>
</dbReference>
<evidence type="ECO:0000313" key="6">
    <source>
        <dbReference type="EMBL" id="KAB0584930.1"/>
    </source>
</evidence>
<evidence type="ECO:0000256" key="1">
    <source>
        <dbReference type="ARBA" id="ARBA00009986"/>
    </source>
</evidence>
<gene>
    <name evidence="6" type="ORF">F7Q92_01880</name>
</gene>
<dbReference type="InterPro" id="IPR016161">
    <property type="entry name" value="Ald_DH/histidinol_DH"/>
</dbReference>
<keyword evidence="7" id="KW-1185">Reference proteome</keyword>
<evidence type="ECO:0000259" key="5">
    <source>
        <dbReference type="Pfam" id="PF00171"/>
    </source>
</evidence>
<dbReference type="PANTHER" id="PTHR43111">
    <property type="entry name" value="ALDEHYDE DEHYDROGENASE B-RELATED"/>
    <property type="match status" value="1"/>
</dbReference>
<dbReference type="CDD" id="cd07559">
    <property type="entry name" value="ALDH_ACDHII_AcoD-like"/>
    <property type="match status" value="1"/>
</dbReference>
<evidence type="ECO:0000256" key="4">
    <source>
        <dbReference type="RuleBase" id="RU003345"/>
    </source>
</evidence>
<dbReference type="OrthoDB" id="6187633at2"/>
<protein>
    <submittedName>
        <fullName evidence="6">Aldehyde dehydrogenase</fullName>
    </submittedName>
</protein>
<dbReference type="SUPFAM" id="SSF53720">
    <property type="entry name" value="ALDH-like"/>
    <property type="match status" value="1"/>
</dbReference>
<dbReference type="RefSeq" id="WP_151122246.1">
    <property type="nucleotide sequence ID" value="NZ_CP088081.1"/>
</dbReference>
<dbReference type="PROSITE" id="PS00070">
    <property type="entry name" value="ALDEHYDE_DEHYDR_CYS"/>
    <property type="match status" value="1"/>
</dbReference>
<feature type="active site" evidence="3">
    <location>
        <position position="262"/>
    </location>
</feature>
<comment type="similarity">
    <text evidence="1 4">Belongs to the aldehyde dehydrogenase family.</text>
</comment>
<dbReference type="Pfam" id="PF00171">
    <property type="entry name" value="Aldedh"/>
    <property type="match status" value="1"/>
</dbReference>
<dbReference type="Gene3D" id="3.40.605.10">
    <property type="entry name" value="Aldehyde Dehydrogenase, Chain A, domain 1"/>
    <property type="match status" value="1"/>
</dbReference>
<dbReference type="EMBL" id="VZPB01000003">
    <property type="protein sequence ID" value="KAB0584930.1"/>
    <property type="molecule type" value="Genomic_DNA"/>
</dbReference>
<reference evidence="6 7" key="1">
    <citation type="submission" date="2019-09" db="EMBL/GenBank/DDBJ databases">
        <title>Draft genome sequences of 48 bacterial type strains from the CCUG.</title>
        <authorList>
            <person name="Tunovic T."/>
            <person name="Pineiro-Iglesias B."/>
            <person name="Unosson C."/>
            <person name="Inganas E."/>
            <person name="Ohlen M."/>
            <person name="Cardew S."/>
            <person name="Jensie-Markopoulos S."/>
            <person name="Salva-Serra F."/>
            <person name="Jaen-Luchoro D."/>
            <person name="Karlsson R."/>
            <person name="Svensson-Stadler L."/>
            <person name="Chun J."/>
            <person name="Moore E."/>
        </authorList>
    </citation>
    <scope>NUCLEOTIDE SEQUENCE [LARGE SCALE GENOMIC DNA]</scope>
    <source>
        <strain evidence="6 7">CCUG 30977</strain>
    </source>
</reference>
<dbReference type="InterPro" id="IPR016162">
    <property type="entry name" value="Ald_DH_N"/>
</dbReference>
<dbReference type="GO" id="GO:0004030">
    <property type="term" value="F:aldehyde dehydrogenase [NAD(P)+] activity"/>
    <property type="evidence" value="ECO:0007669"/>
    <property type="project" value="UniProtKB-ARBA"/>
</dbReference>
<proteinExistence type="inferred from homology"/>
<feature type="domain" description="Aldehyde dehydrogenase" evidence="5">
    <location>
        <begin position="32"/>
        <end position="493"/>
    </location>
</feature>
<dbReference type="InterPro" id="IPR016160">
    <property type="entry name" value="Ald_DH_CS_CYS"/>
</dbReference>
<dbReference type="Proteomes" id="UP000430120">
    <property type="component" value="Unassembled WGS sequence"/>
</dbReference>
<sequence>MLYALPGTAGAPVQHKARYDNFIGGKFVAPVKGQYFDVVTPINGKVYTQVARSDEADINLALDAAHAAAAKWAATPPAERANILLKIADRIDQNLEKLAYAETVDNGKPMRETLNADIPLSADHFRYFAGCLRAQEGSLSEIDENTIAYHFHEPLGVVGQIIPWNFPLLMAAWKLAPALGAGNCVVLKPAESTPVSILVLVELIADLLPPGVLNIVNGYGREAGMPLATSKRIAKIAFTGSTATGRVIAQAAATNLIPATLELGGKSPNIFFDDVMAQDDAFLDKAIEGLVLFAFNQGEVCTCPSRALIQESIYDKFMERALKRVAAIKQGSPLDTDTMMGAQASTMQMDKIISYLELGKQEGAQVLIGGAKAELGGDLAGGYYIQPTLFKGHNKMRIFQEEIFGPVLAVTTFKDEAEAMQIANDTPYGLGAGVWTRDGSRAYRFGRGIQAGRVWTNCYHAYPAHAAFGGYKESGIGRETHKQMLDHYQQTKNLLVSYNPNKLGFF</sequence>
<accession>A0A643FGN9</accession>
<dbReference type="Gene3D" id="3.40.309.10">
    <property type="entry name" value="Aldehyde Dehydrogenase, Chain A, domain 2"/>
    <property type="match status" value="1"/>
</dbReference>
<dbReference type="InterPro" id="IPR029510">
    <property type="entry name" value="Ald_DH_CS_GLU"/>
</dbReference>
<evidence type="ECO:0000256" key="3">
    <source>
        <dbReference type="PROSITE-ProRule" id="PRU10007"/>
    </source>
</evidence>
<evidence type="ECO:0000256" key="2">
    <source>
        <dbReference type="ARBA" id="ARBA00023002"/>
    </source>
</evidence>
<evidence type="ECO:0000313" key="7">
    <source>
        <dbReference type="Proteomes" id="UP000430120"/>
    </source>
</evidence>
<keyword evidence="2 4" id="KW-0560">Oxidoreductase</keyword>
<dbReference type="FunFam" id="3.40.605.10:FF:000001">
    <property type="entry name" value="Aldehyde dehydrogenase 1"/>
    <property type="match status" value="1"/>
</dbReference>
<dbReference type="AlphaFoldDB" id="A0A643FGN9"/>
<dbReference type="PANTHER" id="PTHR43111:SF1">
    <property type="entry name" value="ALDEHYDE DEHYDROGENASE B-RELATED"/>
    <property type="match status" value="1"/>
</dbReference>
<name>A0A643FGN9_IDEDE</name>